<dbReference type="PANTHER" id="PTHR24348:SF22">
    <property type="entry name" value="NON-SPECIFIC SERINE_THREONINE PROTEIN KINASE"/>
    <property type="match status" value="1"/>
</dbReference>
<dbReference type="GO" id="GO:0005524">
    <property type="term" value="F:ATP binding"/>
    <property type="evidence" value="ECO:0007669"/>
    <property type="project" value="UniProtKB-KW"/>
</dbReference>
<dbReference type="Pfam" id="PF00069">
    <property type="entry name" value="Pkinase"/>
    <property type="match status" value="1"/>
</dbReference>
<evidence type="ECO:0000256" key="5">
    <source>
        <dbReference type="SAM" id="MobiDB-lite"/>
    </source>
</evidence>
<feature type="compositionally biased region" description="Polar residues" evidence="5">
    <location>
        <begin position="327"/>
        <end position="350"/>
    </location>
</feature>
<feature type="region of interest" description="Disordered" evidence="5">
    <location>
        <begin position="282"/>
        <end position="350"/>
    </location>
</feature>
<dbReference type="PROSITE" id="PS50011">
    <property type="entry name" value="PROTEIN_KINASE_DOM"/>
    <property type="match status" value="1"/>
</dbReference>
<dbReference type="InterPro" id="IPR008271">
    <property type="entry name" value="Ser/Thr_kinase_AS"/>
</dbReference>
<dbReference type="SMART" id="SM00220">
    <property type="entry name" value="S_TKc"/>
    <property type="match status" value="1"/>
</dbReference>
<dbReference type="GO" id="GO:0005776">
    <property type="term" value="C:autophagosome"/>
    <property type="evidence" value="ECO:0007669"/>
    <property type="project" value="TreeGrafter"/>
</dbReference>
<evidence type="ECO:0000256" key="4">
    <source>
        <dbReference type="ARBA" id="ARBA00022840"/>
    </source>
</evidence>
<dbReference type="Gene3D" id="1.10.510.10">
    <property type="entry name" value="Transferase(Phosphotransferase) domain 1"/>
    <property type="match status" value="1"/>
</dbReference>
<dbReference type="Proteomes" id="UP000324800">
    <property type="component" value="Unassembled WGS sequence"/>
</dbReference>
<sequence length="368" mass="42008">MGCCNRIDKTLSCIVEKRDKFLSMCVNRALMKQILEGMRVFHYFGLVHRDIKCDNILLHCPPGSGRVHAKISDFGFAKKENVINELTYLKGTLQYMGPELFQQKIRATQKVDIYAVGITFYRLLTHKYPINCTSYQEQKQKIKSMKKIEKPEEIKEEILWDLLSKLLEFDPDKRITAEQALEHPFFTGREAASDISPEQERLATFGQFMAMMKGNESISEYDLDKTFIVPETEIKQIIGDDEDIIHLKQTQKVEYRNKKETTIKQLPNETITKSLEVYPSTQSSSTEVILSTQSSLPEVNPSTQSSSSSSQKVNPSTQSSSSEVLPYTQSSSSDVYPSTQSSSSEIYPSTQSSNILNIRITKYPYCYE</sequence>
<evidence type="ECO:0000256" key="3">
    <source>
        <dbReference type="ARBA" id="ARBA00022777"/>
    </source>
</evidence>
<dbReference type="InterPro" id="IPR045269">
    <property type="entry name" value="Atg1-like"/>
</dbReference>
<organism evidence="7 8">
    <name type="scientific">Streblomastix strix</name>
    <dbReference type="NCBI Taxonomy" id="222440"/>
    <lineage>
        <taxon>Eukaryota</taxon>
        <taxon>Metamonada</taxon>
        <taxon>Preaxostyla</taxon>
        <taxon>Oxymonadida</taxon>
        <taxon>Streblomastigidae</taxon>
        <taxon>Streblomastix</taxon>
    </lineage>
</organism>
<dbReference type="AlphaFoldDB" id="A0A5J4V4A2"/>
<dbReference type="InterPro" id="IPR011009">
    <property type="entry name" value="Kinase-like_dom_sf"/>
</dbReference>
<evidence type="ECO:0000259" key="6">
    <source>
        <dbReference type="PROSITE" id="PS50011"/>
    </source>
</evidence>
<feature type="compositionally biased region" description="Polar residues" evidence="5">
    <location>
        <begin position="282"/>
        <end position="297"/>
    </location>
</feature>
<dbReference type="GO" id="GO:0000407">
    <property type="term" value="C:phagophore assembly site"/>
    <property type="evidence" value="ECO:0007669"/>
    <property type="project" value="TreeGrafter"/>
</dbReference>
<protein>
    <submittedName>
        <fullName evidence="7">Putative inositol-requiring enzyme-1</fullName>
    </submittedName>
</protein>
<dbReference type="GO" id="GO:0010506">
    <property type="term" value="P:regulation of autophagy"/>
    <property type="evidence" value="ECO:0007669"/>
    <property type="project" value="InterPro"/>
</dbReference>
<feature type="non-terminal residue" evidence="7">
    <location>
        <position position="368"/>
    </location>
</feature>
<dbReference type="GO" id="GO:0005829">
    <property type="term" value="C:cytosol"/>
    <property type="evidence" value="ECO:0007669"/>
    <property type="project" value="TreeGrafter"/>
</dbReference>
<evidence type="ECO:0000256" key="1">
    <source>
        <dbReference type="ARBA" id="ARBA00022679"/>
    </source>
</evidence>
<reference evidence="7 8" key="1">
    <citation type="submission" date="2019-03" db="EMBL/GenBank/DDBJ databases">
        <title>Single cell metagenomics reveals metabolic interactions within the superorganism composed of flagellate Streblomastix strix and complex community of Bacteroidetes bacteria on its surface.</title>
        <authorList>
            <person name="Treitli S.C."/>
            <person name="Kolisko M."/>
            <person name="Husnik F."/>
            <person name="Keeling P."/>
            <person name="Hampl V."/>
        </authorList>
    </citation>
    <scope>NUCLEOTIDE SEQUENCE [LARGE SCALE GENOMIC DNA]</scope>
    <source>
        <strain evidence="7">ST1C</strain>
    </source>
</reference>
<dbReference type="SUPFAM" id="SSF56112">
    <property type="entry name" value="Protein kinase-like (PK-like)"/>
    <property type="match status" value="1"/>
</dbReference>
<keyword evidence="3" id="KW-0418">Kinase</keyword>
<keyword evidence="2" id="KW-0547">Nucleotide-binding</keyword>
<comment type="caution">
    <text evidence="7">The sequence shown here is derived from an EMBL/GenBank/DDBJ whole genome shotgun (WGS) entry which is preliminary data.</text>
</comment>
<dbReference type="InterPro" id="IPR000719">
    <property type="entry name" value="Prot_kinase_dom"/>
</dbReference>
<dbReference type="EMBL" id="SNRW01009957">
    <property type="protein sequence ID" value="KAA6377232.1"/>
    <property type="molecule type" value="Genomic_DNA"/>
</dbReference>
<name>A0A5J4V4A2_9EUKA</name>
<dbReference type="PROSITE" id="PS00108">
    <property type="entry name" value="PROTEIN_KINASE_ST"/>
    <property type="match status" value="1"/>
</dbReference>
<evidence type="ECO:0000313" key="8">
    <source>
        <dbReference type="Proteomes" id="UP000324800"/>
    </source>
</evidence>
<dbReference type="PANTHER" id="PTHR24348">
    <property type="entry name" value="SERINE/THREONINE-PROTEIN KINASE UNC-51-RELATED"/>
    <property type="match status" value="1"/>
</dbReference>
<gene>
    <name evidence="7" type="ORF">EZS28_027240</name>
</gene>
<accession>A0A5J4V4A2</accession>
<evidence type="ECO:0000313" key="7">
    <source>
        <dbReference type="EMBL" id="KAA6377232.1"/>
    </source>
</evidence>
<feature type="domain" description="Protein kinase" evidence="6">
    <location>
        <begin position="1"/>
        <end position="186"/>
    </location>
</feature>
<evidence type="ECO:0000256" key="2">
    <source>
        <dbReference type="ARBA" id="ARBA00022741"/>
    </source>
</evidence>
<keyword evidence="4" id="KW-0067">ATP-binding</keyword>
<dbReference type="GO" id="GO:0016020">
    <property type="term" value="C:membrane"/>
    <property type="evidence" value="ECO:0007669"/>
    <property type="project" value="TreeGrafter"/>
</dbReference>
<proteinExistence type="predicted"/>
<feature type="compositionally biased region" description="Low complexity" evidence="5">
    <location>
        <begin position="299"/>
        <end position="322"/>
    </location>
</feature>
<keyword evidence="1" id="KW-0808">Transferase</keyword>
<dbReference type="GO" id="GO:0000045">
    <property type="term" value="P:autophagosome assembly"/>
    <property type="evidence" value="ECO:0007669"/>
    <property type="project" value="TreeGrafter"/>
</dbReference>
<dbReference type="GO" id="GO:0004674">
    <property type="term" value="F:protein serine/threonine kinase activity"/>
    <property type="evidence" value="ECO:0007669"/>
    <property type="project" value="InterPro"/>
</dbReference>